<dbReference type="Proteomes" id="UP001205998">
    <property type="component" value="Unassembled WGS sequence"/>
</dbReference>
<comment type="caution">
    <text evidence="11">The sequence shown here is derived from an EMBL/GenBank/DDBJ whole genome shotgun (WGS) entry which is preliminary data.</text>
</comment>
<dbReference type="InterPro" id="IPR003599">
    <property type="entry name" value="Ig_sub"/>
</dbReference>
<dbReference type="SMART" id="SM00409">
    <property type="entry name" value="IG"/>
    <property type="match status" value="1"/>
</dbReference>
<feature type="transmembrane region" description="Helical" evidence="8">
    <location>
        <begin position="137"/>
        <end position="161"/>
    </location>
</feature>
<keyword evidence="8" id="KW-1133">Transmembrane helix</keyword>
<dbReference type="SUPFAM" id="SSF48726">
    <property type="entry name" value="Immunoglobulin"/>
    <property type="match status" value="1"/>
</dbReference>
<keyword evidence="2" id="KW-1003">Cell membrane</keyword>
<accession>A0AAD5AIM0</accession>
<keyword evidence="8" id="KW-0812">Transmembrane</keyword>
<dbReference type="Pfam" id="PF07686">
    <property type="entry name" value="V-set"/>
    <property type="match status" value="1"/>
</dbReference>
<gene>
    <name evidence="11" type="ORF">C0J50_23582</name>
</gene>
<dbReference type="PANTHER" id="PTHR19433">
    <property type="entry name" value="T-CELL RECEPTOR ALPHA CHAIN V REGION-RELATED"/>
    <property type="match status" value="1"/>
</dbReference>
<evidence type="ECO:0000256" key="4">
    <source>
        <dbReference type="ARBA" id="ARBA00022859"/>
    </source>
</evidence>
<dbReference type="CDD" id="cd00099">
    <property type="entry name" value="IgV"/>
    <property type="match status" value="1"/>
</dbReference>
<dbReference type="GO" id="GO:0002376">
    <property type="term" value="P:immune system process"/>
    <property type="evidence" value="ECO:0007669"/>
    <property type="project" value="UniProtKB-KW"/>
</dbReference>
<keyword evidence="3 9" id="KW-0732">Signal</keyword>
<sequence length="204" mass="22928">MVEFGALPLFLCVMGLFSESLCFVTLEVEVGDNVTIWCRHELIISGYIRWFKHTCGSAPLIIGCKKFFESVPSQNCHFFDESERMVISVQGENTSLTITAVNVSDTGLYYCSSTDLMRITFHDTNYLRVKGSFSSTLIFVVNVVFGSAVVILLGVLIFIILKHKNTHGGPEAEDNQNQQVSEKLLKKISDEMEYSYAVFSPLRQ</sequence>
<comment type="subcellular location">
    <subcellularLocation>
        <location evidence="1">Cell membrane</location>
    </subcellularLocation>
</comment>
<evidence type="ECO:0000256" key="6">
    <source>
        <dbReference type="ARBA" id="ARBA00023157"/>
    </source>
</evidence>
<keyword evidence="7" id="KW-0325">Glycoprotein</keyword>
<evidence type="ECO:0000256" key="1">
    <source>
        <dbReference type="ARBA" id="ARBA00004236"/>
    </source>
</evidence>
<evidence type="ECO:0000256" key="3">
    <source>
        <dbReference type="ARBA" id="ARBA00022729"/>
    </source>
</evidence>
<dbReference type="InterPro" id="IPR036179">
    <property type="entry name" value="Ig-like_dom_sf"/>
</dbReference>
<dbReference type="InterPro" id="IPR013106">
    <property type="entry name" value="Ig_V-set"/>
</dbReference>
<organism evidence="11 12">
    <name type="scientific">Silurus asotus</name>
    <name type="common">Amur catfish</name>
    <name type="synonym">Parasilurus asotus</name>
    <dbReference type="NCBI Taxonomy" id="30991"/>
    <lineage>
        <taxon>Eukaryota</taxon>
        <taxon>Metazoa</taxon>
        <taxon>Chordata</taxon>
        <taxon>Craniata</taxon>
        <taxon>Vertebrata</taxon>
        <taxon>Euteleostomi</taxon>
        <taxon>Actinopterygii</taxon>
        <taxon>Neopterygii</taxon>
        <taxon>Teleostei</taxon>
        <taxon>Ostariophysi</taxon>
        <taxon>Siluriformes</taxon>
        <taxon>Siluridae</taxon>
        <taxon>Silurus</taxon>
    </lineage>
</organism>
<evidence type="ECO:0000259" key="10">
    <source>
        <dbReference type="PROSITE" id="PS50835"/>
    </source>
</evidence>
<dbReference type="AlphaFoldDB" id="A0AAD5AIM0"/>
<name>A0AAD5AIM0_SILAS</name>
<evidence type="ECO:0000256" key="9">
    <source>
        <dbReference type="SAM" id="SignalP"/>
    </source>
</evidence>
<reference evidence="11" key="1">
    <citation type="submission" date="2018-07" db="EMBL/GenBank/DDBJ databases">
        <title>Comparative genomics of catfishes provides insights into carnivory and benthic adaptation.</title>
        <authorList>
            <person name="Zhang Y."/>
            <person name="Wang D."/>
            <person name="Peng Z."/>
            <person name="Zheng S."/>
            <person name="Shao F."/>
            <person name="Tao W."/>
        </authorList>
    </citation>
    <scope>NUCLEOTIDE SEQUENCE</scope>
    <source>
        <strain evidence="11">Chongqing</strain>
    </source>
</reference>
<dbReference type="EMBL" id="MU551715">
    <property type="protein sequence ID" value="KAI5616846.1"/>
    <property type="molecule type" value="Genomic_DNA"/>
</dbReference>
<dbReference type="InterPro" id="IPR052051">
    <property type="entry name" value="TCR_complex_component"/>
</dbReference>
<dbReference type="InterPro" id="IPR013783">
    <property type="entry name" value="Ig-like_fold"/>
</dbReference>
<dbReference type="PANTHER" id="PTHR19433:SF111">
    <property type="entry name" value="T CELL RECEPTOR ALPHA VARIABLE 4"/>
    <property type="match status" value="1"/>
</dbReference>
<dbReference type="PROSITE" id="PS50835">
    <property type="entry name" value="IG_LIKE"/>
    <property type="match status" value="1"/>
</dbReference>
<evidence type="ECO:0000256" key="5">
    <source>
        <dbReference type="ARBA" id="ARBA00023136"/>
    </source>
</evidence>
<protein>
    <submittedName>
        <fullName evidence="11">Immune-type receptor 11b</fullName>
    </submittedName>
</protein>
<evidence type="ECO:0000313" key="12">
    <source>
        <dbReference type="Proteomes" id="UP001205998"/>
    </source>
</evidence>
<keyword evidence="4" id="KW-0391">Immunity</keyword>
<evidence type="ECO:0000256" key="2">
    <source>
        <dbReference type="ARBA" id="ARBA00022475"/>
    </source>
</evidence>
<feature type="domain" description="Ig-like" evidence="10">
    <location>
        <begin position="8"/>
        <end position="134"/>
    </location>
</feature>
<keyword evidence="11" id="KW-0675">Receptor</keyword>
<evidence type="ECO:0000256" key="8">
    <source>
        <dbReference type="SAM" id="Phobius"/>
    </source>
</evidence>
<keyword evidence="6" id="KW-1015">Disulfide bond</keyword>
<proteinExistence type="predicted"/>
<keyword evidence="5 8" id="KW-0472">Membrane</keyword>
<feature type="chain" id="PRO_5042201644" evidence="9">
    <location>
        <begin position="23"/>
        <end position="204"/>
    </location>
</feature>
<dbReference type="GO" id="GO:0009617">
    <property type="term" value="P:response to bacterium"/>
    <property type="evidence" value="ECO:0007669"/>
    <property type="project" value="TreeGrafter"/>
</dbReference>
<dbReference type="GO" id="GO:0005886">
    <property type="term" value="C:plasma membrane"/>
    <property type="evidence" value="ECO:0007669"/>
    <property type="project" value="UniProtKB-SubCell"/>
</dbReference>
<dbReference type="Gene3D" id="2.60.40.10">
    <property type="entry name" value="Immunoglobulins"/>
    <property type="match status" value="1"/>
</dbReference>
<dbReference type="InterPro" id="IPR007110">
    <property type="entry name" value="Ig-like_dom"/>
</dbReference>
<evidence type="ECO:0000256" key="7">
    <source>
        <dbReference type="ARBA" id="ARBA00023180"/>
    </source>
</evidence>
<feature type="signal peptide" evidence="9">
    <location>
        <begin position="1"/>
        <end position="22"/>
    </location>
</feature>
<keyword evidence="12" id="KW-1185">Reference proteome</keyword>
<evidence type="ECO:0000313" key="11">
    <source>
        <dbReference type="EMBL" id="KAI5616846.1"/>
    </source>
</evidence>